<dbReference type="SMART" id="SM00355">
    <property type="entry name" value="ZnF_C2H2"/>
    <property type="match status" value="2"/>
</dbReference>
<dbReference type="EMBL" id="RJVU01054669">
    <property type="protein sequence ID" value="ROL01502.1"/>
    <property type="molecule type" value="Genomic_DNA"/>
</dbReference>
<dbReference type="GO" id="GO:0008270">
    <property type="term" value="F:zinc ion binding"/>
    <property type="evidence" value="ECO:0007669"/>
    <property type="project" value="UniProtKB-KW"/>
</dbReference>
<evidence type="ECO:0000256" key="3">
    <source>
        <dbReference type="SAM" id="MobiDB-lite"/>
    </source>
</evidence>
<feature type="region of interest" description="Disordered" evidence="3">
    <location>
        <begin position="1193"/>
        <end position="1227"/>
    </location>
</feature>
<dbReference type="PANTHER" id="PTHR47899">
    <property type="entry name" value="COILED-COIL DOMAIN-CONTAINING PROTEIN 171"/>
    <property type="match status" value="1"/>
</dbReference>
<comment type="caution">
    <text evidence="5">The sequence shown here is derived from an EMBL/GenBank/DDBJ whole genome shotgun (WGS) entry which is preliminary data.</text>
</comment>
<evidence type="ECO:0000313" key="6">
    <source>
        <dbReference type="Proteomes" id="UP000281406"/>
    </source>
</evidence>
<feature type="region of interest" description="Disordered" evidence="3">
    <location>
        <begin position="1"/>
        <end position="39"/>
    </location>
</feature>
<protein>
    <submittedName>
        <fullName evidence="5">Coiled-coil domain-containing protein 171</fullName>
    </submittedName>
</protein>
<keyword evidence="1" id="KW-0863">Zinc-finger</keyword>
<feature type="coiled-coil region" evidence="2">
    <location>
        <begin position="639"/>
        <end position="666"/>
    </location>
</feature>
<feature type="compositionally biased region" description="Basic residues" evidence="3">
    <location>
        <begin position="8"/>
        <end position="17"/>
    </location>
</feature>
<accession>A0A3N0Y1R5</accession>
<dbReference type="PANTHER" id="PTHR47899:SF1">
    <property type="entry name" value="COILED-COIL DOMAIN-CONTAINING PROTEIN 171"/>
    <property type="match status" value="1"/>
</dbReference>
<keyword evidence="6" id="KW-1185">Reference proteome</keyword>
<proteinExistence type="predicted"/>
<evidence type="ECO:0000256" key="1">
    <source>
        <dbReference type="PROSITE-ProRule" id="PRU00042"/>
    </source>
</evidence>
<dbReference type="InterPro" id="IPR013087">
    <property type="entry name" value="Znf_C2H2_type"/>
</dbReference>
<feature type="coiled-coil region" evidence="2">
    <location>
        <begin position="191"/>
        <end position="281"/>
    </location>
</feature>
<feature type="region of interest" description="Disordered" evidence="3">
    <location>
        <begin position="1461"/>
        <end position="1512"/>
    </location>
</feature>
<keyword evidence="1" id="KW-0862">Zinc</keyword>
<keyword evidence="2" id="KW-0175">Coiled coil</keyword>
<feature type="compositionally biased region" description="Polar residues" evidence="3">
    <location>
        <begin position="20"/>
        <end position="34"/>
    </location>
</feature>
<sequence>MPSDLRPRHGSRAKRKDSTRPVSTLRASHPSAQTPPEEISRLRDVIDGLQRDRRVGERETSDDFTLAAELRWKINQLEKDKLDFTSKHNEEVSQYEAQVARLRAQVERGEAQRQTLEYDVAVVRRDAAAERRNAEEKMKELRKHNHRLDVLSSELHQRVSDLQRSLEITQQAREDDLQGLQTELHERDRLLLSANAENDQLQAEKRQLETLIQEQNDTLHKLKCEMERMKRDLEKDAEKLKHKSAELNRSAEREQRLRSDLESALQKVTDLEQSVESERTAHLQSKFSSEIIQMRMRDLEDALEVEKKGHAEVTASLELWKQKFGEVERANAHERDKSHDMRQKLTQLEKDFLTMKTDLIGQLDHEKAASAEVIGQLEQERAESVKLSVKLQEQEKVWTERQQEHSRVQEALVCAQESYDSLLSDIDQVLQQYQQQGTTHTHNTGEGCEHNASALMDILRRALHYYNTQLQDSMIVMQKLNDEVRQKDETITDLQRNIQECEARGVCVSEEVKRLRACVAEAAAELRRLTQQHTQIHTQMNTLRQQHHKDCQEKLAFLHTLYQRLIAGCVLVTPPHSMLGSFSWAELSALVQEHVDTLTSDLSAANRKVSCLEGKSRALESVNAQLRQREESWDLSRQLEQSEGRVHSLERTRSEQEQEVMRLQCLWAACGLLAGCVRALRRQVCLLAWQKAVLQERMSDADALKTEVSKLLHALGEGGVKGHARFRCCAIAVLAAGRLRTLGRSSAVMFRVAVGSGPQVCVSEVKLREEEEEEHGSRVMKTLGSIALLRLVHMCMEEVQGEMNRTDAAGVMSAAQSGCRKLLERLLSDVDSQCCGHYGKDSLARRLRDGLHAQHTKHSYCNSKMMMASLQKHILEFTQRLHSAEVERRNLRLELSHMKRTSAVRDTHTVCAPLQQFERVCEELSSALHREQRAQALLHDQASQLQQLGLSMELHTGEELEKDRTLAQAVQMNVILSKKAPSQDDFTLQLYRITLIPSDSQSIMGNPEREACQHLVMRFLELNQLACSKIPSQERRISSYESHITTLKDACLRDKPFSSYELPAEVDCGTCLSDAAVALKGSPESSDWPRLAGSEVCRRRFDAVPSYLNTTTFINSQRRSHQVLDSGSSAAKGLVYTPLRGLMPPTKESSHPIKRSRSTVLIKSGRSLAVRERVMVIRSLYIHFGQNFSGRLQIRTEPDPDRSREPAREHGDVDTHTPPGGIAYTDGDESLLKRDERTASVKLKEVVGCTHADCHCECFLPGRHQIRSCDRCGHGWVAHAVGKVCGPALLCSGQVEIVQSHVVFDISSLILYGTQALPVRMKILLDRLFSVLTHTQVLNIIHTLGWTLRDYVRGYMLQDSTGKVLDRWVTMSPEDEVVTLRQFLRFGETKSIVELMSEEIRPETAFRADVRHSPRETLQHFENLPGGTLAFLQPFHYTSPSPFPPSPALVPHPATQKLQRLSEQNHGETRARNPRATSLLRKHDEQRLRPPIADSSGTHERRHGSSSSKGRVSCDACAKTFYDKGTLKIHFNAVHLKIKHRCTIAGCNMMFSSLRSRNRHSANPNPRLHAALQHAARRFTAQPRRTPLTVSMAANNPDHRKDLPGVCEAHGISGGGATANQNGLGDVIDVMPKKKSRKSSTPLKLKREIRSEDDDHITISPRQPVNRLHGNKHHIFNTHTQYKHLDKTAYGHHSNVEERSDWMTGEISRVDDEWKGRFRPLLKVKEELGGPTCDCRGHRHSNL</sequence>
<dbReference type="OrthoDB" id="287623at2759"/>
<dbReference type="Proteomes" id="UP000281406">
    <property type="component" value="Unassembled WGS sequence"/>
</dbReference>
<keyword evidence="1" id="KW-0479">Metal-binding</keyword>
<dbReference type="InterPro" id="IPR038820">
    <property type="entry name" value="CCDC171"/>
</dbReference>
<feature type="coiled-coil region" evidence="2">
    <location>
        <begin position="477"/>
        <end position="546"/>
    </location>
</feature>
<feature type="compositionally biased region" description="Basic and acidic residues" evidence="3">
    <location>
        <begin position="1194"/>
        <end position="1215"/>
    </location>
</feature>
<evidence type="ECO:0000259" key="4">
    <source>
        <dbReference type="PROSITE" id="PS50157"/>
    </source>
</evidence>
<reference evidence="5 6" key="1">
    <citation type="submission" date="2018-10" db="EMBL/GenBank/DDBJ databases">
        <title>Genome assembly for a Yunnan-Guizhou Plateau 3E fish, Anabarilius grahami (Regan), and its evolutionary and genetic applications.</title>
        <authorList>
            <person name="Jiang W."/>
        </authorList>
    </citation>
    <scope>NUCLEOTIDE SEQUENCE [LARGE SCALE GENOMIC DNA]</scope>
    <source>
        <strain evidence="5">AG-KIZ</strain>
        <tissue evidence="5">Muscle</tissue>
    </source>
</reference>
<feature type="coiled-coil region" evidence="2">
    <location>
        <begin position="874"/>
        <end position="934"/>
    </location>
</feature>
<evidence type="ECO:0000256" key="2">
    <source>
        <dbReference type="SAM" id="Coils"/>
    </source>
</evidence>
<dbReference type="PROSITE" id="PS00028">
    <property type="entry name" value="ZINC_FINGER_C2H2_1"/>
    <property type="match status" value="1"/>
</dbReference>
<dbReference type="Gene3D" id="3.30.160.60">
    <property type="entry name" value="Classic Zinc Finger"/>
    <property type="match status" value="1"/>
</dbReference>
<name>A0A3N0Y1R5_ANAGA</name>
<feature type="domain" description="C2H2-type" evidence="4">
    <location>
        <begin position="1512"/>
        <end position="1540"/>
    </location>
</feature>
<dbReference type="PROSITE" id="PS50157">
    <property type="entry name" value="ZINC_FINGER_C2H2_2"/>
    <property type="match status" value="1"/>
</dbReference>
<evidence type="ECO:0000313" key="5">
    <source>
        <dbReference type="EMBL" id="ROL01502.1"/>
    </source>
</evidence>
<feature type="coiled-coil region" evidence="2">
    <location>
        <begin position="85"/>
        <end position="154"/>
    </location>
</feature>
<organism evidence="5 6">
    <name type="scientific">Anabarilius grahami</name>
    <name type="common">Kanglang fish</name>
    <name type="synonym">Barilius grahami</name>
    <dbReference type="NCBI Taxonomy" id="495550"/>
    <lineage>
        <taxon>Eukaryota</taxon>
        <taxon>Metazoa</taxon>
        <taxon>Chordata</taxon>
        <taxon>Craniata</taxon>
        <taxon>Vertebrata</taxon>
        <taxon>Euteleostomi</taxon>
        <taxon>Actinopterygii</taxon>
        <taxon>Neopterygii</taxon>
        <taxon>Teleostei</taxon>
        <taxon>Ostariophysi</taxon>
        <taxon>Cypriniformes</taxon>
        <taxon>Xenocyprididae</taxon>
        <taxon>Xenocypridinae</taxon>
        <taxon>Xenocypridinae incertae sedis</taxon>
        <taxon>Anabarilius</taxon>
    </lineage>
</organism>
<gene>
    <name evidence="5" type="ORF">DPX16_2071</name>
</gene>